<organism evidence="6 7">
    <name type="scientific">Rouxiella chamberiensis</name>
    <dbReference type="NCBI Taxonomy" id="1513468"/>
    <lineage>
        <taxon>Bacteria</taxon>
        <taxon>Pseudomonadati</taxon>
        <taxon>Pseudomonadota</taxon>
        <taxon>Gammaproteobacteria</taxon>
        <taxon>Enterobacterales</taxon>
        <taxon>Yersiniaceae</taxon>
        <taxon>Rouxiella</taxon>
    </lineage>
</organism>
<dbReference type="SUPFAM" id="SSF46785">
    <property type="entry name" value="Winged helix' DNA-binding domain"/>
    <property type="match status" value="1"/>
</dbReference>
<dbReference type="Proteomes" id="UP001164712">
    <property type="component" value="Chromosome"/>
</dbReference>
<proteinExistence type="inferred from homology"/>
<evidence type="ECO:0000256" key="4">
    <source>
        <dbReference type="ARBA" id="ARBA00023163"/>
    </source>
</evidence>
<dbReference type="Pfam" id="PF03466">
    <property type="entry name" value="LysR_substrate"/>
    <property type="match status" value="1"/>
</dbReference>
<dbReference type="InterPro" id="IPR005119">
    <property type="entry name" value="LysR_subst-bd"/>
</dbReference>
<comment type="similarity">
    <text evidence="1">Belongs to the LysR transcriptional regulatory family.</text>
</comment>
<dbReference type="PANTHER" id="PTHR30537:SF5">
    <property type="entry name" value="HTH-TYPE TRANSCRIPTIONAL ACTIVATOR TTDR-RELATED"/>
    <property type="match status" value="1"/>
</dbReference>
<evidence type="ECO:0000256" key="3">
    <source>
        <dbReference type="ARBA" id="ARBA00023125"/>
    </source>
</evidence>
<dbReference type="PROSITE" id="PS50931">
    <property type="entry name" value="HTH_LYSR"/>
    <property type="match status" value="1"/>
</dbReference>
<evidence type="ECO:0000256" key="1">
    <source>
        <dbReference type="ARBA" id="ARBA00009437"/>
    </source>
</evidence>
<gene>
    <name evidence="6" type="ORF">O1V66_01795</name>
</gene>
<evidence type="ECO:0000313" key="6">
    <source>
        <dbReference type="EMBL" id="WAT01537.1"/>
    </source>
</evidence>
<dbReference type="InterPro" id="IPR036388">
    <property type="entry name" value="WH-like_DNA-bd_sf"/>
</dbReference>
<keyword evidence="7" id="KW-1185">Reference proteome</keyword>
<keyword evidence="3" id="KW-0238">DNA-binding</keyword>
<dbReference type="RefSeq" id="WP_045047438.1">
    <property type="nucleotide sequence ID" value="NZ_CP114058.1"/>
</dbReference>
<dbReference type="PANTHER" id="PTHR30537">
    <property type="entry name" value="HTH-TYPE TRANSCRIPTIONAL REGULATOR"/>
    <property type="match status" value="1"/>
</dbReference>
<name>A0ABY7HQ57_9GAMM</name>
<keyword evidence="2" id="KW-0805">Transcription regulation</keyword>
<keyword evidence="4" id="KW-0804">Transcription</keyword>
<dbReference type="InterPro" id="IPR058163">
    <property type="entry name" value="LysR-type_TF_proteobact-type"/>
</dbReference>
<evidence type="ECO:0000259" key="5">
    <source>
        <dbReference type="PROSITE" id="PS50931"/>
    </source>
</evidence>
<dbReference type="InterPro" id="IPR000847">
    <property type="entry name" value="LysR_HTH_N"/>
</dbReference>
<protein>
    <submittedName>
        <fullName evidence="6">LysR family transcriptional regulator</fullName>
    </submittedName>
</protein>
<dbReference type="Gene3D" id="3.40.190.290">
    <property type="match status" value="1"/>
</dbReference>
<dbReference type="CDD" id="cd08477">
    <property type="entry name" value="PBP2_CrgA_like_8"/>
    <property type="match status" value="1"/>
</dbReference>
<dbReference type="EMBL" id="CP114058">
    <property type="protein sequence ID" value="WAT01537.1"/>
    <property type="molecule type" value="Genomic_DNA"/>
</dbReference>
<evidence type="ECO:0000256" key="2">
    <source>
        <dbReference type="ARBA" id="ARBA00023015"/>
    </source>
</evidence>
<sequence>MNKLDSMAVFARVVERGSFSAVAEEMRLSGTMIGLHIKALEEHLGVRLLNRTTRRQSLTDFGHEYYQNCRRILADIEDAESAALTLHQSPRGKLRVACPVSFGAHALSPASSKFLITWPDMKLDLVLSDKAMDMAEEGIDVMIKVGELEHVNSLVARPLAPYRSVICASPAYIKEAGQPVTPDELTHHRCLGFAHPIAGSEWTLQRKGKLIQIPVNIIMSVNSGEALRNAALNGLGIIMQPEILLAEDLRKGKLIPLFSDYPPVAKPVHILTFADRQQLPKIRLYVDFLIQHFKETLCWTSWV</sequence>
<dbReference type="SUPFAM" id="SSF53850">
    <property type="entry name" value="Periplasmic binding protein-like II"/>
    <property type="match status" value="1"/>
</dbReference>
<dbReference type="Gene3D" id="1.10.10.10">
    <property type="entry name" value="Winged helix-like DNA-binding domain superfamily/Winged helix DNA-binding domain"/>
    <property type="match status" value="1"/>
</dbReference>
<feature type="domain" description="HTH lysR-type" evidence="5">
    <location>
        <begin position="1"/>
        <end position="59"/>
    </location>
</feature>
<evidence type="ECO:0000313" key="7">
    <source>
        <dbReference type="Proteomes" id="UP001164712"/>
    </source>
</evidence>
<accession>A0ABY7HQ57</accession>
<dbReference type="Pfam" id="PF00126">
    <property type="entry name" value="HTH_1"/>
    <property type="match status" value="1"/>
</dbReference>
<dbReference type="InterPro" id="IPR036390">
    <property type="entry name" value="WH_DNA-bd_sf"/>
</dbReference>
<reference evidence="6" key="1">
    <citation type="submission" date="2022-12" db="EMBL/GenBank/DDBJ databases">
        <title>Complete genome sequence of an Australian strain of Rouxiella badensis DAR84756 and resolution of the R. badensis DSM100043 and R. chamberiensis DSM28324 genomes.</title>
        <authorList>
            <person name="Paul S."/>
            <person name="Anderson P.J."/>
            <person name="Maynard G."/>
            <person name="Dyall-Smith M."/>
            <person name="Kudinha T."/>
        </authorList>
    </citation>
    <scope>NUCLEOTIDE SEQUENCE</scope>
    <source>
        <strain evidence="6">DSM 28324</strain>
    </source>
</reference>